<organism evidence="2 3">
    <name type="scientific">Acuticoccus sediminis</name>
    <dbReference type="NCBI Taxonomy" id="2184697"/>
    <lineage>
        <taxon>Bacteria</taxon>
        <taxon>Pseudomonadati</taxon>
        <taxon>Pseudomonadota</taxon>
        <taxon>Alphaproteobacteria</taxon>
        <taxon>Hyphomicrobiales</taxon>
        <taxon>Amorphaceae</taxon>
        <taxon>Acuticoccus</taxon>
    </lineage>
</organism>
<evidence type="ECO:0000259" key="1">
    <source>
        <dbReference type="Pfam" id="PF13467"/>
    </source>
</evidence>
<dbReference type="Proteomes" id="UP000249590">
    <property type="component" value="Unassembled WGS sequence"/>
</dbReference>
<feature type="domain" description="Ribbon-helix-helix" evidence="1">
    <location>
        <begin position="13"/>
        <end position="74"/>
    </location>
</feature>
<dbReference type="EMBL" id="QHHQ01000008">
    <property type="protein sequence ID" value="RAH97719.1"/>
    <property type="molecule type" value="Genomic_DNA"/>
</dbReference>
<comment type="caution">
    <text evidence="2">The sequence shown here is derived from an EMBL/GenBank/DDBJ whole genome shotgun (WGS) entry which is preliminary data.</text>
</comment>
<keyword evidence="3" id="KW-1185">Reference proteome</keyword>
<accession>A0A8B2NFP8</accession>
<reference evidence="2 3" key="1">
    <citation type="submission" date="2018-05" db="EMBL/GenBank/DDBJ databases">
        <title>Acuticoccus sediminis sp. nov., isolated from deep-sea sediment of Indian Ocean.</title>
        <authorList>
            <person name="Liu X."/>
            <person name="Lai Q."/>
            <person name="Du Y."/>
            <person name="Sun F."/>
            <person name="Zhang X."/>
            <person name="Wang S."/>
            <person name="Shao Z."/>
        </authorList>
    </citation>
    <scope>NUCLEOTIDE SEQUENCE [LARGE SCALE GENOMIC DNA]</scope>
    <source>
        <strain evidence="2 3">PTG4-2</strain>
    </source>
</reference>
<keyword evidence="2" id="KW-0808">Transferase</keyword>
<dbReference type="Gene3D" id="1.10.3990.20">
    <property type="entry name" value="protein bp1543"/>
    <property type="match status" value="1"/>
</dbReference>
<dbReference type="RefSeq" id="WP_111351566.1">
    <property type="nucleotide sequence ID" value="NZ_JAIWKD010000004.1"/>
</dbReference>
<dbReference type="InterPro" id="IPR027373">
    <property type="entry name" value="RHH_dom"/>
</dbReference>
<dbReference type="Pfam" id="PF13467">
    <property type="entry name" value="RHH_4"/>
    <property type="match status" value="1"/>
</dbReference>
<dbReference type="AlphaFoldDB" id="A0A8B2NFP8"/>
<gene>
    <name evidence="2" type="ORF">DLJ53_28140</name>
</gene>
<evidence type="ECO:0000313" key="2">
    <source>
        <dbReference type="EMBL" id="RAH97719.1"/>
    </source>
</evidence>
<protein>
    <submittedName>
        <fullName evidence="2">Aryl-sulfate sulfotransferase</fullName>
    </submittedName>
</protein>
<dbReference type="OrthoDB" id="7477016at2"/>
<name>A0A8B2NFP8_9HYPH</name>
<dbReference type="GO" id="GO:0016740">
    <property type="term" value="F:transferase activity"/>
    <property type="evidence" value="ECO:0007669"/>
    <property type="project" value="UniProtKB-KW"/>
</dbReference>
<evidence type="ECO:0000313" key="3">
    <source>
        <dbReference type="Proteomes" id="UP000249590"/>
    </source>
</evidence>
<proteinExistence type="predicted"/>
<sequence length="82" mass="8865">MPGTKRTSATGLHKRSVTLHGHATSVALEPAFWDALQLWAHEEGVSLAALIASIDRRREDGSLASALRLAVLAYAFAREPSR</sequence>
<dbReference type="InterPro" id="IPR038268">
    <property type="entry name" value="RHH_sf"/>
</dbReference>